<dbReference type="Gene3D" id="3.90.79.10">
    <property type="entry name" value="Nucleoside Triphosphate Pyrophosphohydrolase"/>
    <property type="match status" value="1"/>
</dbReference>
<dbReference type="EMBL" id="BAAAHP010000084">
    <property type="protein sequence ID" value="GAA0937308.1"/>
    <property type="molecule type" value="Genomic_DNA"/>
</dbReference>
<dbReference type="CDD" id="cd24158">
    <property type="entry name" value="NUDIX_ADPRase_Rv1700"/>
    <property type="match status" value="1"/>
</dbReference>
<evidence type="ECO:0000256" key="1">
    <source>
        <dbReference type="ARBA" id="ARBA00022801"/>
    </source>
</evidence>
<feature type="domain" description="Nudix hydrolase" evidence="2">
    <location>
        <begin position="43"/>
        <end position="175"/>
    </location>
</feature>
<dbReference type="PANTHER" id="PTHR11839:SF31">
    <property type="entry name" value="ADP-RIBOSE PYROPHOSPHATASE"/>
    <property type="match status" value="1"/>
</dbReference>
<gene>
    <name evidence="3" type="ORF">GCM10009559_30300</name>
</gene>
<dbReference type="Proteomes" id="UP001499967">
    <property type="component" value="Unassembled WGS sequence"/>
</dbReference>
<accession>A0ABP4AMX8</accession>
<organism evidence="3 4">
    <name type="scientific">Pseudonocardia zijingensis</name>
    <dbReference type="NCBI Taxonomy" id="153376"/>
    <lineage>
        <taxon>Bacteria</taxon>
        <taxon>Bacillati</taxon>
        <taxon>Actinomycetota</taxon>
        <taxon>Actinomycetes</taxon>
        <taxon>Pseudonocardiales</taxon>
        <taxon>Pseudonocardiaceae</taxon>
        <taxon>Pseudonocardia</taxon>
    </lineage>
</organism>
<dbReference type="PANTHER" id="PTHR11839">
    <property type="entry name" value="UDP/ADP-SUGAR PYROPHOSPHATASE"/>
    <property type="match status" value="1"/>
</dbReference>
<comment type="caution">
    <text evidence="3">The sequence shown here is derived from an EMBL/GenBank/DDBJ whole genome shotgun (WGS) entry which is preliminary data.</text>
</comment>
<dbReference type="InterPro" id="IPR015797">
    <property type="entry name" value="NUDIX_hydrolase-like_dom_sf"/>
</dbReference>
<evidence type="ECO:0000313" key="3">
    <source>
        <dbReference type="EMBL" id="GAA0937308.1"/>
    </source>
</evidence>
<proteinExistence type="predicted"/>
<sequence>MTGSRHEFTVQASKDIYTGRVMALRADDVLMPSGRVAVREIVEHPGAVAIAALDADDRLMMIHQYRHAVGRRLWELPAGLLDVRGEDPLNTAQRELAEETGLAASEWSVLVDVTPSPGFTDEAVRVYLARGLTEVGRPEQVDDEEADLATRWVSLPVAVRMALSGTIVNATTVAGVLAAHALAVAPTAARPADAPWPDRPTRFAERIAGQER</sequence>
<evidence type="ECO:0000313" key="4">
    <source>
        <dbReference type="Proteomes" id="UP001499967"/>
    </source>
</evidence>
<dbReference type="SUPFAM" id="SSF55811">
    <property type="entry name" value="Nudix"/>
    <property type="match status" value="1"/>
</dbReference>
<name>A0ABP4AMX8_9PSEU</name>
<keyword evidence="4" id="KW-1185">Reference proteome</keyword>
<reference evidence="4" key="1">
    <citation type="journal article" date="2019" name="Int. J. Syst. Evol. Microbiol.">
        <title>The Global Catalogue of Microorganisms (GCM) 10K type strain sequencing project: providing services to taxonomists for standard genome sequencing and annotation.</title>
        <authorList>
            <consortium name="The Broad Institute Genomics Platform"/>
            <consortium name="The Broad Institute Genome Sequencing Center for Infectious Disease"/>
            <person name="Wu L."/>
            <person name="Ma J."/>
        </authorList>
    </citation>
    <scope>NUCLEOTIDE SEQUENCE [LARGE SCALE GENOMIC DNA]</scope>
    <source>
        <strain evidence="4">JCM 11117</strain>
    </source>
</reference>
<evidence type="ECO:0000259" key="2">
    <source>
        <dbReference type="PROSITE" id="PS51462"/>
    </source>
</evidence>
<protein>
    <submittedName>
        <fullName evidence="3">NUDIX domain-containing protein</fullName>
    </submittedName>
</protein>
<dbReference type="PROSITE" id="PS51462">
    <property type="entry name" value="NUDIX"/>
    <property type="match status" value="1"/>
</dbReference>
<dbReference type="InterPro" id="IPR000086">
    <property type="entry name" value="NUDIX_hydrolase_dom"/>
</dbReference>
<dbReference type="Pfam" id="PF00293">
    <property type="entry name" value="NUDIX"/>
    <property type="match status" value="1"/>
</dbReference>
<keyword evidence="1" id="KW-0378">Hydrolase</keyword>